<dbReference type="PIRSF" id="PIRSF017082">
    <property type="entry name" value="YflP"/>
    <property type="match status" value="1"/>
</dbReference>
<dbReference type="PANTHER" id="PTHR42928">
    <property type="entry name" value="TRICARBOXYLATE-BINDING PROTEIN"/>
    <property type="match status" value="1"/>
</dbReference>
<feature type="chain" id="PRO_5032578519" evidence="2">
    <location>
        <begin position="24"/>
        <end position="327"/>
    </location>
</feature>
<gene>
    <name evidence="3" type="ORF">HHL11_11345</name>
</gene>
<dbReference type="Gene3D" id="3.40.190.10">
    <property type="entry name" value="Periplasmic binding protein-like II"/>
    <property type="match status" value="1"/>
</dbReference>
<reference evidence="3 4" key="1">
    <citation type="submission" date="2020-04" db="EMBL/GenBank/DDBJ databases">
        <title>Ramlibacter sp. G-1-2-2 isolated from soil.</title>
        <authorList>
            <person name="Dahal R.H."/>
        </authorList>
    </citation>
    <scope>NUCLEOTIDE SEQUENCE [LARGE SCALE GENOMIC DNA]</scope>
    <source>
        <strain evidence="3 4">G-1-2-2</strain>
    </source>
</reference>
<evidence type="ECO:0000256" key="2">
    <source>
        <dbReference type="SAM" id="SignalP"/>
    </source>
</evidence>
<dbReference type="EMBL" id="JABBFX010000001">
    <property type="protein sequence ID" value="NML44349.1"/>
    <property type="molecule type" value="Genomic_DNA"/>
</dbReference>
<dbReference type="RefSeq" id="WP_169418486.1">
    <property type="nucleotide sequence ID" value="NZ_JABBFX010000001.1"/>
</dbReference>
<sequence>MRKIIRALAVATAALGLAGAALAQGGWPAGKTVRVIVPFGAGTGLDVMARGFAERLAEQLKTAVVVENREGAGGTVGALAVAHAPADGYTLMFTAHAPFAVAPYLQSGAGYDPVNDFAPVAKVAQIPMVLITGANSRFRSLADVAAYAKANPGKLDYASSGIGTPSHLHMEVIKRELGVDIAAVPYKSTGQAMTDVIGGQLPLYMPSFPAALPQMKAGQVRGLAIGSAKRSPVMPDIPTLAELLKQPNLEAIVWYGFLAPKGTPPEIVERLHAEIAKAEAGPRMKELMDKVGAEAAPAAPREFAQQIQRDAEASRKLLASLGVKAEK</sequence>
<dbReference type="AlphaFoldDB" id="A0A848H4B5"/>
<protein>
    <submittedName>
        <fullName evidence="3">Tripartite tricarboxylate transporter substrate binding protein</fullName>
    </submittedName>
</protein>
<dbReference type="InterPro" id="IPR005064">
    <property type="entry name" value="BUG"/>
</dbReference>
<comment type="caution">
    <text evidence="3">The sequence shown here is derived from an EMBL/GenBank/DDBJ whole genome shotgun (WGS) entry which is preliminary data.</text>
</comment>
<dbReference type="CDD" id="cd07012">
    <property type="entry name" value="PBP2_Bug_TTT"/>
    <property type="match status" value="1"/>
</dbReference>
<evidence type="ECO:0000313" key="4">
    <source>
        <dbReference type="Proteomes" id="UP000541185"/>
    </source>
</evidence>
<accession>A0A848H4B5</accession>
<organism evidence="3 4">
    <name type="scientific">Ramlibacter agri</name>
    <dbReference type="NCBI Taxonomy" id="2728837"/>
    <lineage>
        <taxon>Bacteria</taxon>
        <taxon>Pseudomonadati</taxon>
        <taxon>Pseudomonadota</taxon>
        <taxon>Betaproteobacteria</taxon>
        <taxon>Burkholderiales</taxon>
        <taxon>Comamonadaceae</taxon>
        <taxon>Ramlibacter</taxon>
    </lineage>
</organism>
<evidence type="ECO:0000313" key="3">
    <source>
        <dbReference type="EMBL" id="NML44349.1"/>
    </source>
</evidence>
<dbReference type="SUPFAM" id="SSF53850">
    <property type="entry name" value="Periplasmic binding protein-like II"/>
    <property type="match status" value="1"/>
</dbReference>
<dbReference type="Pfam" id="PF03401">
    <property type="entry name" value="TctC"/>
    <property type="match status" value="1"/>
</dbReference>
<feature type="signal peptide" evidence="2">
    <location>
        <begin position="1"/>
        <end position="23"/>
    </location>
</feature>
<evidence type="ECO:0000256" key="1">
    <source>
        <dbReference type="ARBA" id="ARBA00006987"/>
    </source>
</evidence>
<dbReference type="PANTHER" id="PTHR42928:SF5">
    <property type="entry name" value="BLR1237 PROTEIN"/>
    <property type="match status" value="1"/>
</dbReference>
<keyword evidence="2" id="KW-0732">Signal</keyword>
<proteinExistence type="inferred from homology"/>
<dbReference type="Proteomes" id="UP000541185">
    <property type="component" value="Unassembled WGS sequence"/>
</dbReference>
<dbReference type="Gene3D" id="3.40.190.150">
    <property type="entry name" value="Bordetella uptake gene, domain 1"/>
    <property type="match status" value="1"/>
</dbReference>
<dbReference type="InterPro" id="IPR042100">
    <property type="entry name" value="Bug_dom1"/>
</dbReference>
<name>A0A848H4B5_9BURK</name>
<keyword evidence="4" id="KW-1185">Reference proteome</keyword>
<comment type="similarity">
    <text evidence="1">Belongs to the UPF0065 (bug) family.</text>
</comment>